<dbReference type="EC" id="3.1.11.6" evidence="6"/>
<evidence type="ECO:0000256" key="3">
    <source>
        <dbReference type="ARBA" id="ARBA00022722"/>
    </source>
</evidence>
<evidence type="ECO:0000256" key="6">
    <source>
        <dbReference type="HAMAP-Rule" id="MF_00337"/>
    </source>
</evidence>
<comment type="subcellular location">
    <subcellularLocation>
        <location evidence="6">Cytoplasm</location>
    </subcellularLocation>
</comment>
<keyword evidence="8" id="KW-1185">Reference proteome</keyword>
<keyword evidence="3 6" id="KW-0540">Nuclease</keyword>
<keyword evidence="4 6" id="KW-0378">Hydrolase</keyword>
<dbReference type="Proteomes" id="UP001371218">
    <property type="component" value="Unassembled WGS sequence"/>
</dbReference>
<reference evidence="7 8" key="1">
    <citation type="submission" date="2024-04" db="EMBL/GenBank/DDBJ databases">
        <title>Novel species of the genus Ideonella isolated from streams.</title>
        <authorList>
            <person name="Lu H."/>
        </authorList>
    </citation>
    <scope>NUCLEOTIDE SEQUENCE [LARGE SCALE GENOMIC DNA]</scope>
    <source>
        <strain evidence="7 8">DXS29W</strain>
    </source>
</reference>
<dbReference type="RefSeq" id="WP_341427849.1">
    <property type="nucleotide sequence ID" value="NZ_JBBUTG010000016.1"/>
</dbReference>
<evidence type="ECO:0000256" key="2">
    <source>
        <dbReference type="ARBA" id="ARBA00022490"/>
    </source>
</evidence>
<evidence type="ECO:0000313" key="8">
    <source>
        <dbReference type="Proteomes" id="UP001371218"/>
    </source>
</evidence>
<gene>
    <name evidence="6 7" type="primary">xseB</name>
    <name evidence="7" type="ORF">AACH06_21625</name>
</gene>
<keyword evidence="5 6" id="KW-0269">Exonuclease</keyword>
<dbReference type="HAMAP" id="MF_00337">
    <property type="entry name" value="Exonuc_7_S"/>
    <property type="match status" value="1"/>
</dbReference>
<dbReference type="Gene3D" id="1.10.287.1040">
    <property type="entry name" value="Exonuclease VII, small subunit"/>
    <property type="match status" value="1"/>
</dbReference>
<sequence length="81" mass="8695">MPRAAPSAAPAADAPASYEAALTELDALVQAMEGGQLPLDKLLEGYRRGALLLDFCRERLASVETQVKVLEEGLQKPWTNA</sequence>
<dbReference type="GO" id="GO:0008855">
    <property type="term" value="F:exodeoxyribonuclease VII activity"/>
    <property type="evidence" value="ECO:0007669"/>
    <property type="project" value="UniProtKB-EC"/>
</dbReference>
<comment type="function">
    <text evidence="6">Bidirectionally degrades single-stranded DNA into large acid-insoluble oligonucleotides, which are then degraded further into small acid-soluble oligonucleotides.</text>
</comment>
<dbReference type="EMBL" id="JBBUTG010000016">
    <property type="protein sequence ID" value="MEK8033428.1"/>
    <property type="molecule type" value="Genomic_DNA"/>
</dbReference>
<dbReference type="Pfam" id="PF02609">
    <property type="entry name" value="Exonuc_VII_S"/>
    <property type="match status" value="1"/>
</dbReference>
<organism evidence="7 8">
    <name type="scientific">Ideonella lacteola</name>
    <dbReference type="NCBI Taxonomy" id="2984193"/>
    <lineage>
        <taxon>Bacteria</taxon>
        <taxon>Pseudomonadati</taxon>
        <taxon>Pseudomonadota</taxon>
        <taxon>Betaproteobacteria</taxon>
        <taxon>Burkholderiales</taxon>
        <taxon>Sphaerotilaceae</taxon>
        <taxon>Ideonella</taxon>
    </lineage>
</organism>
<evidence type="ECO:0000256" key="5">
    <source>
        <dbReference type="ARBA" id="ARBA00022839"/>
    </source>
</evidence>
<dbReference type="InterPro" id="IPR003761">
    <property type="entry name" value="Exonuc_VII_S"/>
</dbReference>
<comment type="subunit">
    <text evidence="6">Heterooligomer composed of large and small subunits.</text>
</comment>
<keyword evidence="2 6" id="KW-0963">Cytoplasm</keyword>
<dbReference type="PANTHER" id="PTHR34137:SF1">
    <property type="entry name" value="EXODEOXYRIBONUCLEASE 7 SMALL SUBUNIT"/>
    <property type="match status" value="1"/>
</dbReference>
<dbReference type="NCBIfam" id="TIGR01280">
    <property type="entry name" value="xseB"/>
    <property type="match status" value="1"/>
</dbReference>
<dbReference type="PANTHER" id="PTHR34137">
    <property type="entry name" value="EXODEOXYRIBONUCLEASE 7 SMALL SUBUNIT"/>
    <property type="match status" value="1"/>
</dbReference>
<dbReference type="InterPro" id="IPR037004">
    <property type="entry name" value="Exonuc_VII_ssu_sf"/>
</dbReference>
<name>A0ABU9BTY1_9BURK</name>
<proteinExistence type="inferred from homology"/>
<evidence type="ECO:0000313" key="7">
    <source>
        <dbReference type="EMBL" id="MEK8033428.1"/>
    </source>
</evidence>
<dbReference type="SUPFAM" id="SSF116842">
    <property type="entry name" value="XseB-like"/>
    <property type="match status" value="1"/>
</dbReference>
<evidence type="ECO:0000256" key="4">
    <source>
        <dbReference type="ARBA" id="ARBA00022801"/>
    </source>
</evidence>
<comment type="similarity">
    <text evidence="1 6">Belongs to the XseB family.</text>
</comment>
<protein>
    <recommendedName>
        <fullName evidence="6">Exodeoxyribonuclease 7 small subunit</fullName>
        <ecNumber evidence="6">3.1.11.6</ecNumber>
    </recommendedName>
    <alternativeName>
        <fullName evidence="6">Exodeoxyribonuclease VII small subunit</fullName>
        <shortName evidence="6">Exonuclease VII small subunit</shortName>
    </alternativeName>
</protein>
<comment type="caution">
    <text evidence="7">The sequence shown here is derived from an EMBL/GenBank/DDBJ whole genome shotgun (WGS) entry which is preliminary data.</text>
</comment>
<evidence type="ECO:0000256" key="1">
    <source>
        <dbReference type="ARBA" id="ARBA00009998"/>
    </source>
</evidence>
<comment type="catalytic activity">
    <reaction evidence="6">
        <text>Exonucleolytic cleavage in either 5'- to 3'- or 3'- to 5'-direction to yield nucleoside 5'-phosphates.</text>
        <dbReference type="EC" id="3.1.11.6"/>
    </reaction>
</comment>
<accession>A0ABU9BTY1</accession>